<reference evidence="2 3" key="1">
    <citation type="submission" date="2013-07" db="EMBL/GenBank/DDBJ databases">
        <authorList>
            <consortium name="DOE Joint Genome Institute"/>
            <person name="Eisen J."/>
            <person name="Huntemann M."/>
            <person name="Han J."/>
            <person name="Chen A."/>
            <person name="Kyrpides N."/>
            <person name="Mavromatis K."/>
            <person name="Markowitz V."/>
            <person name="Palaniappan K."/>
            <person name="Ivanova N."/>
            <person name="Schaumberg A."/>
            <person name="Pati A."/>
            <person name="Liolios K."/>
            <person name="Nordberg H.P."/>
            <person name="Cantor M.N."/>
            <person name="Hua S.X."/>
            <person name="Woyke T."/>
        </authorList>
    </citation>
    <scope>NUCLEOTIDE SEQUENCE [LARGE SCALE GENOMIC DNA]</scope>
    <source>
        <strain evidence="2 3">DSM 44712</strain>
    </source>
</reference>
<keyword evidence="3" id="KW-1185">Reference proteome</keyword>
<name>A0A011AFD3_9ACTN</name>
<comment type="caution">
    <text evidence="2">The sequence shown here is derived from an EMBL/GenBank/DDBJ whole genome shotgun (WGS) entry which is preliminary data.</text>
</comment>
<gene>
    <name evidence="2" type="ORF">CryarDRAFT_1814</name>
</gene>
<evidence type="ECO:0000313" key="3">
    <source>
        <dbReference type="Proteomes" id="UP000021053"/>
    </source>
</evidence>
<sequence>MGCRRTRCLGGVARRWRGGATVASANRGVRGGERWRAGECGSTRCGRGEHVRRRAGGPAGRRGRSVPRRSGSVPRTGRCEWIVGCGPDPAGAADRVAGRGTRPGCVAVRGRTGAEGGGQLRGGARRSVVRRGRAVPRRSGSVSGARYRQWARGSGRDPSRTAGPATSRRTRPRLRRPRHRPSRGRRPRGPGSGCAGSGCAGSGRAGSGKPGPDPGQTCPGPFDSGPAWSGPGQPGSVCSRAG</sequence>
<organism evidence="2 3">
    <name type="scientific">Cryptosporangium arvum DSM 44712</name>
    <dbReference type="NCBI Taxonomy" id="927661"/>
    <lineage>
        <taxon>Bacteria</taxon>
        <taxon>Bacillati</taxon>
        <taxon>Actinomycetota</taxon>
        <taxon>Actinomycetes</taxon>
        <taxon>Cryptosporangiales</taxon>
        <taxon>Cryptosporangiaceae</taxon>
        <taxon>Cryptosporangium</taxon>
    </lineage>
</organism>
<feature type="region of interest" description="Disordered" evidence="1">
    <location>
        <begin position="48"/>
        <end position="76"/>
    </location>
</feature>
<evidence type="ECO:0000313" key="2">
    <source>
        <dbReference type="EMBL" id="EXG80726.1"/>
    </source>
</evidence>
<proteinExistence type="predicted"/>
<dbReference type="EMBL" id="JFBT01000001">
    <property type="protein sequence ID" value="EXG80726.1"/>
    <property type="molecule type" value="Genomic_DNA"/>
</dbReference>
<feature type="compositionally biased region" description="Basic residues" evidence="1">
    <location>
        <begin position="50"/>
        <end position="67"/>
    </location>
</feature>
<accession>A0A011AFD3</accession>
<feature type="compositionally biased region" description="Basic residues" evidence="1">
    <location>
        <begin position="168"/>
        <end position="188"/>
    </location>
</feature>
<dbReference type="HOGENOM" id="CLU_1145697_0_0_11"/>
<evidence type="ECO:0000256" key="1">
    <source>
        <dbReference type="SAM" id="MobiDB-lite"/>
    </source>
</evidence>
<feature type="compositionally biased region" description="Gly residues" evidence="1">
    <location>
        <begin position="190"/>
        <end position="209"/>
    </location>
</feature>
<feature type="region of interest" description="Disordered" evidence="1">
    <location>
        <begin position="108"/>
        <end position="242"/>
    </location>
</feature>
<dbReference type="AlphaFoldDB" id="A0A011AFD3"/>
<protein>
    <submittedName>
        <fullName evidence="2">Uncharacterized protein</fullName>
    </submittedName>
</protein>
<feature type="compositionally biased region" description="Basic residues" evidence="1">
    <location>
        <begin position="123"/>
        <end position="136"/>
    </location>
</feature>
<dbReference type="Proteomes" id="UP000021053">
    <property type="component" value="Unassembled WGS sequence"/>
</dbReference>